<dbReference type="EMBL" id="KB007922">
    <property type="protein sequence ID" value="ELR20299.1"/>
    <property type="molecule type" value="Genomic_DNA"/>
</dbReference>
<dbReference type="AlphaFoldDB" id="L8H449"/>
<gene>
    <name evidence="1" type="ORF">ACA1_030200</name>
</gene>
<dbReference type="RefSeq" id="XP_004342450.1">
    <property type="nucleotide sequence ID" value="XM_004342401.1"/>
</dbReference>
<dbReference type="GeneID" id="14921148"/>
<reference evidence="1 2" key="1">
    <citation type="journal article" date="2013" name="Genome Biol.">
        <title>Genome of Acanthamoeba castellanii highlights extensive lateral gene transfer and early evolution of tyrosine kinase signaling.</title>
        <authorList>
            <person name="Clarke M."/>
            <person name="Lohan A.J."/>
            <person name="Liu B."/>
            <person name="Lagkouvardos I."/>
            <person name="Roy S."/>
            <person name="Zafar N."/>
            <person name="Bertelli C."/>
            <person name="Schilde C."/>
            <person name="Kianianmomeni A."/>
            <person name="Burglin T.R."/>
            <person name="Frech C."/>
            <person name="Turcotte B."/>
            <person name="Kopec K.O."/>
            <person name="Synnott J.M."/>
            <person name="Choo C."/>
            <person name="Paponov I."/>
            <person name="Finkler A."/>
            <person name="Soon Heng Tan C."/>
            <person name="Hutchins A.P."/>
            <person name="Weinmeier T."/>
            <person name="Rattei T."/>
            <person name="Chu J.S."/>
            <person name="Gimenez G."/>
            <person name="Irimia M."/>
            <person name="Rigden D.J."/>
            <person name="Fitzpatrick D.A."/>
            <person name="Lorenzo-Morales J."/>
            <person name="Bateman A."/>
            <person name="Chiu C.H."/>
            <person name="Tang P."/>
            <person name="Hegemann P."/>
            <person name="Fromm H."/>
            <person name="Raoult D."/>
            <person name="Greub G."/>
            <person name="Miranda-Saavedra D."/>
            <person name="Chen N."/>
            <person name="Nash P."/>
            <person name="Ginger M.L."/>
            <person name="Horn M."/>
            <person name="Schaap P."/>
            <person name="Caler L."/>
            <person name="Loftus B."/>
        </authorList>
    </citation>
    <scope>NUCLEOTIDE SEQUENCE [LARGE SCALE GENOMIC DNA]</scope>
    <source>
        <strain evidence="1 2">Neff</strain>
    </source>
</reference>
<organism evidence="1 2">
    <name type="scientific">Acanthamoeba castellanii (strain ATCC 30010 / Neff)</name>
    <dbReference type="NCBI Taxonomy" id="1257118"/>
    <lineage>
        <taxon>Eukaryota</taxon>
        <taxon>Amoebozoa</taxon>
        <taxon>Discosea</taxon>
        <taxon>Longamoebia</taxon>
        <taxon>Centramoebida</taxon>
        <taxon>Acanthamoebidae</taxon>
        <taxon>Acanthamoeba</taxon>
    </lineage>
</organism>
<accession>L8H449</accession>
<dbReference type="VEuPathDB" id="AmoebaDB:ACA1_030200"/>
<proteinExistence type="predicted"/>
<evidence type="ECO:0000313" key="2">
    <source>
        <dbReference type="Proteomes" id="UP000011083"/>
    </source>
</evidence>
<evidence type="ECO:0000313" key="1">
    <source>
        <dbReference type="EMBL" id="ELR20299.1"/>
    </source>
</evidence>
<sequence length="352" mass="39198">MIRPISLEIVEVNEQEKARIRIPAPDGASYRQLWVHTVMNPPVLALFSNASAPIAASTEWTNLWNIDMTTQPDGTQSVRFYVYDPSSLRPYNLAPTSPLTVTQATHYLTMIDADSYPYVLDKVTLAIGIAAYQYPPNVVWSTCYRLVKIDSWDDAYSQCGLSLTDACDVPQGMSDDSWLAWKQSVRGTSHNCAILVGQLEGCCALRNSTPALKPGSGESTLNLIPYSDFETALTICVSVDVTFVLPMIGSTTSMVQNRPFHRRELCDRMMFSQTLVRPYLKPLRSCLAKALYAPPNFSAPGAYYELEAYFYEMCVAPAPDPTFYLDLDQNTAEQYALLFASNFLTMPALPPI</sequence>
<keyword evidence="2" id="KW-1185">Reference proteome</keyword>
<protein>
    <submittedName>
        <fullName evidence="1">Uncharacterized protein</fullName>
    </submittedName>
</protein>
<dbReference type="KEGG" id="acan:ACA1_030200"/>
<dbReference type="Proteomes" id="UP000011083">
    <property type="component" value="Unassembled WGS sequence"/>
</dbReference>
<name>L8H449_ACACF</name>